<evidence type="ECO:0000313" key="9">
    <source>
        <dbReference type="RefSeq" id="XP_008807016.1"/>
    </source>
</evidence>
<dbReference type="RefSeq" id="XP_008807017.1">
    <property type="nucleotide sequence ID" value="XM_008808795.3"/>
</dbReference>
<sequence>MGINEKDKFGWEKAGDHPNYHSSGMPADRQFGNPSISLVSAHPMVSSPSPSVSMVESFPPSLWNPSAHSQNSGFCGNSVQSSMVASNSMPTGKPIPGPSKLDMGWNPSDSSSQGSRVFLQTGPGALSPTLSHFPTDSAFIEHVARFSSFNGGNLNGMVSPFSTAESLSSYSNTRKGALGAQIQKSKMSPTEARMAASLPIDHGSSSRSPMKEQRDKGSLHGAGVSGNESGEPEFSGGGQEEAPNLASPAGDSSSKGLAANKRKRSGQDIEPDRVQGGASQPSVETTEDNVDTKQKPGQNSSTMATVKPNGKQAKDSSDAPKEDCIHVRARRGQATNSHSLAERVRREKISERMKFLQELVPGCSKVTGKAVMLDEIINYVQSLQRQVEFLSMKLAAVNPRLDFNIEGLLSKDLFHSRGGPSSSIGFSRDTVHPQLHPSQQGLVQAGMSGIVNHSDALRTAMNAQLTSINGYKEPMPQIPNAWNEELHNVMQMTFGANPPLNAQELNGKPCEGFPM</sequence>
<dbReference type="GO" id="GO:0005634">
    <property type="term" value="C:nucleus"/>
    <property type="evidence" value="ECO:0007669"/>
    <property type="project" value="UniProtKB-SubCell"/>
</dbReference>
<evidence type="ECO:0000256" key="3">
    <source>
        <dbReference type="ARBA" id="ARBA00023015"/>
    </source>
</evidence>
<reference evidence="8" key="1">
    <citation type="journal article" date="2019" name="Nat. Commun.">
        <title>Genome-wide association mapping of date palm fruit traits.</title>
        <authorList>
            <person name="Hazzouri K.M."/>
            <person name="Gros-Balthazard M."/>
            <person name="Flowers J.M."/>
            <person name="Copetti D."/>
            <person name="Lemansour A."/>
            <person name="Lebrun M."/>
            <person name="Masmoudi K."/>
            <person name="Ferrand S."/>
            <person name="Dhar M.I."/>
            <person name="Fresquez Z.A."/>
            <person name="Rosas U."/>
            <person name="Zhang J."/>
            <person name="Talag J."/>
            <person name="Lee S."/>
            <person name="Kudrna D."/>
            <person name="Powell R.F."/>
            <person name="Leitch I.J."/>
            <person name="Krueger R.R."/>
            <person name="Wing R.A."/>
            <person name="Amiri K.M.A."/>
            <person name="Purugganan M.D."/>
        </authorList>
    </citation>
    <scope>NUCLEOTIDE SEQUENCE [LARGE SCALE GENOMIC DNA]</scope>
    <source>
        <strain evidence="8">cv. Khalas</strain>
    </source>
</reference>
<feature type="compositionally biased region" description="Basic and acidic residues" evidence="6">
    <location>
        <begin position="209"/>
        <end position="218"/>
    </location>
</feature>
<comment type="similarity">
    <text evidence="2">Belongs to the bHLH protein family.</text>
</comment>
<evidence type="ECO:0000313" key="8">
    <source>
        <dbReference type="Proteomes" id="UP000228380"/>
    </source>
</evidence>
<dbReference type="PANTHER" id="PTHR12565:SF432">
    <property type="entry name" value="OS06G0275600 PROTEIN"/>
    <property type="match status" value="1"/>
</dbReference>
<dbReference type="SUPFAM" id="SSF47459">
    <property type="entry name" value="HLH, helix-loop-helix DNA-binding domain"/>
    <property type="match status" value="1"/>
</dbReference>
<dbReference type="RefSeq" id="XP_038984215.1">
    <property type="nucleotide sequence ID" value="XM_039128287.1"/>
</dbReference>
<evidence type="ECO:0000313" key="10">
    <source>
        <dbReference type="RefSeq" id="XP_008807017.1"/>
    </source>
</evidence>
<organism evidence="8 11">
    <name type="scientific">Phoenix dactylifera</name>
    <name type="common">Date palm</name>
    <dbReference type="NCBI Taxonomy" id="42345"/>
    <lineage>
        <taxon>Eukaryota</taxon>
        <taxon>Viridiplantae</taxon>
        <taxon>Streptophyta</taxon>
        <taxon>Embryophyta</taxon>
        <taxon>Tracheophyta</taxon>
        <taxon>Spermatophyta</taxon>
        <taxon>Magnoliopsida</taxon>
        <taxon>Liliopsida</taxon>
        <taxon>Arecaceae</taxon>
        <taxon>Coryphoideae</taxon>
        <taxon>Phoeniceae</taxon>
        <taxon>Phoenix</taxon>
    </lineage>
</organism>
<feature type="region of interest" description="Disordered" evidence="6">
    <location>
        <begin position="199"/>
        <end position="321"/>
    </location>
</feature>
<dbReference type="RefSeq" id="XP_038984214.1">
    <property type="nucleotide sequence ID" value="XM_039128286.1"/>
</dbReference>
<dbReference type="GO" id="GO:0003700">
    <property type="term" value="F:DNA-binding transcription factor activity"/>
    <property type="evidence" value="ECO:0007669"/>
    <property type="project" value="TreeGrafter"/>
</dbReference>
<dbReference type="Gene3D" id="4.10.280.10">
    <property type="entry name" value="Helix-loop-helix DNA-binding domain"/>
    <property type="match status" value="1"/>
</dbReference>
<evidence type="ECO:0000256" key="6">
    <source>
        <dbReference type="SAM" id="MobiDB-lite"/>
    </source>
</evidence>
<comment type="subcellular location">
    <subcellularLocation>
        <location evidence="1">Nucleus</location>
    </subcellularLocation>
</comment>
<dbReference type="SMART" id="SM00353">
    <property type="entry name" value="HLH"/>
    <property type="match status" value="1"/>
</dbReference>
<dbReference type="Proteomes" id="UP000228380">
    <property type="component" value="Chromosome 7"/>
</dbReference>
<evidence type="ECO:0000256" key="2">
    <source>
        <dbReference type="ARBA" id="ARBA00005510"/>
    </source>
</evidence>
<accession>A0A8B9ALN8</accession>
<dbReference type="CDD" id="cd18919">
    <property type="entry name" value="bHLH_AtBPE_like"/>
    <property type="match status" value="1"/>
</dbReference>
<dbReference type="PANTHER" id="PTHR12565">
    <property type="entry name" value="STEROL REGULATORY ELEMENT-BINDING PROTEIN"/>
    <property type="match status" value="1"/>
</dbReference>
<evidence type="ECO:0000259" key="7">
    <source>
        <dbReference type="PROSITE" id="PS50888"/>
    </source>
</evidence>
<dbReference type="KEGG" id="pda:103719513"/>
<feature type="compositionally biased region" description="Polar residues" evidence="6">
    <location>
        <begin position="295"/>
        <end position="304"/>
    </location>
</feature>
<feature type="compositionally biased region" description="Polar residues" evidence="6">
    <location>
        <begin position="69"/>
        <end position="90"/>
    </location>
</feature>
<dbReference type="OrthoDB" id="1923196at2759"/>
<evidence type="ECO:0000256" key="1">
    <source>
        <dbReference type="ARBA" id="ARBA00004123"/>
    </source>
</evidence>
<feature type="region of interest" description="Disordered" evidence="6">
    <location>
        <begin position="1"/>
        <end position="35"/>
    </location>
</feature>
<keyword evidence="3" id="KW-0805">Transcription regulation</keyword>
<dbReference type="RefSeq" id="XP_008807016.1">
    <property type="nucleotide sequence ID" value="XM_008808794.3"/>
</dbReference>
<dbReference type="AlphaFoldDB" id="A0A8B9ALN8"/>
<dbReference type="Pfam" id="PF00010">
    <property type="entry name" value="HLH"/>
    <property type="match status" value="1"/>
</dbReference>
<dbReference type="GO" id="GO:0046983">
    <property type="term" value="F:protein dimerization activity"/>
    <property type="evidence" value="ECO:0007669"/>
    <property type="project" value="InterPro"/>
</dbReference>
<name>A0A8B9ALN8_PHODC</name>
<dbReference type="InterPro" id="IPR024097">
    <property type="entry name" value="bHLH_ZIP_TF"/>
</dbReference>
<evidence type="ECO:0000256" key="4">
    <source>
        <dbReference type="ARBA" id="ARBA00023163"/>
    </source>
</evidence>
<dbReference type="InterPro" id="IPR011598">
    <property type="entry name" value="bHLH_dom"/>
</dbReference>
<dbReference type="InterPro" id="IPR036638">
    <property type="entry name" value="HLH_DNA-bd_sf"/>
</dbReference>
<dbReference type="GeneID" id="103719513"/>
<feature type="domain" description="BHLH" evidence="7">
    <location>
        <begin position="333"/>
        <end position="383"/>
    </location>
</feature>
<protein>
    <submittedName>
        <fullName evidence="9 10">Transcription factor bHLH49-like isoform X1</fullName>
    </submittedName>
</protein>
<evidence type="ECO:0000313" key="12">
    <source>
        <dbReference type="RefSeq" id="XP_038984215.1"/>
    </source>
</evidence>
<feature type="compositionally biased region" description="Basic and acidic residues" evidence="6">
    <location>
        <begin position="312"/>
        <end position="321"/>
    </location>
</feature>
<feature type="region of interest" description="Disordered" evidence="6">
    <location>
        <begin position="69"/>
        <end position="114"/>
    </location>
</feature>
<gene>
    <name evidence="9 10 11 12 13" type="primary">LOC103719513</name>
</gene>
<evidence type="ECO:0000313" key="11">
    <source>
        <dbReference type="RefSeq" id="XP_038984214.1"/>
    </source>
</evidence>
<proteinExistence type="inferred from homology"/>
<keyword evidence="8" id="KW-1185">Reference proteome</keyword>
<dbReference type="FunFam" id="4.10.280.10:FF:000002">
    <property type="entry name" value="Basic helix-loop-helix transcription factor"/>
    <property type="match status" value="1"/>
</dbReference>
<keyword evidence="4" id="KW-0804">Transcription</keyword>
<dbReference type="RefSeq" id="XP_038984216.1">
    <property type="nucleotide sequence ID" value="XM_039128288.1"/>
</dbReference>
<evidence type="ECO:0000256" key="5">
    <source>
        <dbReference type="ARBA" id="ARBA00023242"/>
    </source>
</evidence>
<dbReference type="PROSITE" id="PS50888">
    <property type="entry name" value="BHLH"/>
    <property type="match status" value="1"/>
</dbReference>
<keyword evidence="5" id="KW-0539">Nucleus</keyword>
<evidence type="ECO:0000313" key="13">
    <source>
        <dbReference type="RefSeq" id="XP_038984216.1"/>
    </source>
</evidence>
<reference evidence="9 10" key="2">
    <citation type="submission" date="2025-04" db="UniProtKB">
        <authorList>
            <consortium name="RefSeq"/>
        </authorList>
    </citation>
    <scope>IDENTIFICATION</scope>
    <source>
        <tissue evidence="9 10">Young leaves</tissue>
    </source>
</reference>
<feature type="compositionally biased region" description="Basic and acidic residues" evidence="6">
    <location>
        <begin position="1"/>
        <end position="19"/>
    </location>
</feature>